<dbReference type="SUPFAM" id="SSF53448">
    <property type="entry name" value="Nucleotide-diphospho-sugar transferases"/>
    <property type="match status" value="1"/>
</dbReference>
<feature type="domain" description="Glycosyltransferase 2-like" evidence="9">
    <location>
        <begin position="9"/>
        <end position="74"/>
    </location>
</feature>
<dbReference type="InterPro" id="IPR001173">
    <property type="entry name" value="Glyco_trans_2-like"/>
</dbReference>
<evidence type="ECO:0000256" key="8">
    <source>
        <dbReference type="ARBA" id="ARBA00023316"/>
    </source>
</evidence>
<evidence type="ECO:0000256" key="1">
    <source>
        <dbReference type="ARBA" id="ARBA00004653"/>
    </source>
</evidence>
<dbReference type="Pfam" id="PF00535">
    <property type="entry name" value="Glycos_transf_2"/>
    <property type="match status" value="1"/>
</dbReference>
<dbReference type="PANTHER" id="PTHR32044">
    <property type="entry name" value="GLUCOMANNAN 4-BETA-MANNOSYLTRANSFERASE 9"/>
    <property type="match status" value="1"/>
</dbReference>
<dbReference type="EMBL" id="GBRH01166301">
    <property type="protein sequence ID" value="JAE31595.1"/>
    <property type="molecule type" value="Transcribed_RNA"/>
</dbReference>
<keyword evidence="6" id="KW-0333">Golgi apparatus</keyword>
<dbReference type="PANTHER" id="PTHR32044:SF43">
    <property type="entry name" value="GLUCOMANNAN 4-BETA-MANNOSYLTRANSFERASE 4-RELATED"/>
    <property type="match status" value="1"/>
</dbReference>
<accession>A0A0A9H332</accession>
<evidence type="ECO:0000256" key="6">
    <source>
        <dbReference type="ARBA" id="ARBA00023034"/>
    </source>
</evidence>
<keyword evidence="8" id="KW-0961">Cell wall biogenesis/degradation</keyword>
<dbReference type="GO" id="GO:0051753">
    <property type="term" value="F:mannan synthase activity"/>
    <property type="evidence" value="ECO:0007669"/>
    <property type="project" value="TreeGrafter"/>
</dbReference>
<comment type="subcellular location">
    <subcellularLocation>
        <location evidence="1">Golgi apparatus membrane</location>
        <topology evidence="1">Multi-pass membrane protein</topology>
    </subcellularLocation>
</comment>
<reference evidence="10" key="2">
    <citation type="journal article" date="2015" name="Data Brief">
        <title>Shoot transcriptome of the giant reed, Arundo donax.</title>
        <authorList>
            <person name="Barrero R.A."/>
            <person name="Guerrero F.D."/>
            <person name="Moolhuijzen P."/>
            <person name="Goolsby J.A."/>
            <person name="Tidwell J."/>
            <person name="Bellgard S.E."/>
            <person name="Bellgard M.I."/>
        </authorList>
    </citation>
    <scope>NUCLEOTIDE SEQUENCE</scope>
    <source>
        <tissue evidence="10">Shoot tissue taken approximately 20 cm above the soil surface</tissue>
    </source>
</reference>
<keyword evidence="7" id="KW-0472">Membrane</keyword>
<keyword evidence="2" id="KW-0328">Glycosyltransferase</keyword>
<reference evidence="10" key="1">
    <citation type="submission" date="2014-09" db="EMBL/GenBank/DDBJ databases">
        <authorList>
            <person name="Magalhaes I.L.F."/>
            <person name="Oliveira U."/>
            <person name="Santos F.R."/>
            <person name="Vidigal T.H.D.A."/>
            <person name="Brescovit A.D."/>
            <person name="Santos A.J."/>
        </authorList>
    </citation>
    <scope>NUCLEOTIDE SEQUENCE</scope>
    <source>
        <tissue evidence="10">Shoot tissue taken approximately 20 cm above the soil surface</tissue>
    </source>
</reference>
<evidence type="ECO:0000313" key="10">
    <source>
        <dbReference type="EMBL" id="JAE31595.1"/>
    </source>
</evidence>
<name>A0A0A9H332_ARUDO</name>
<keyword evidence="3" id="KW-0808">Transferase</keyword>
<dbReference type="InterPro" id="IPR029044">
    <property type="entry name" value="Nucleotide-diphossugar_trans"/>
</dbReference>
<keyword evidence="5" id="KW-1133">Transmembrane helix</keyword>
<dbReference type="AlphaFoldDB" id="A0A0A9H332"/>
<dbReference type="GO" id="GO:0071555">
    <property type="term" value="P:cell wall organization"/>
    <property type="evidence" value="ECO:0007669"/>
    <property type="project" value="UniProtKB-KW"/>
</dbReference>
<keyword evidence="4" id="KW-0812">Transmembrane</keyword>
<evidence type="ECO:0000256" key="5">
    <source>
        <dbReference type="ARBA" id="ARBA00022989"/>
    </source>
</evidence>
<organism evidence="10">
    <name type="scientific">Arundo donax</name>
    <name type="common">Giant reed</name>
    <name type="synonym">Donax arundinaceus</name>
    <dbReference type="NCBI Taxonomy" id="35708"/>
    <lineage>
        <taxon>Eukaryota</taxon>
        <taxon>Viridiplantae</taxon>
        <taxon>Streptophyta</taxon>
        <taxon>Embryophyta</taxon>
        <taxon>Tracheophyta</taxon>
        <taxon>Spermatophyta</taxon>
        <taxon>Magnoliopsida</taxon>
        <taxon>Liliopsida</taxon>
        <taxon>Poales</taxon>
        <taxon>Poaceae</taxon>
        <taxon>PACMAD clade</taxon>
        <taxon>Arundinoideae</taxon>
        <taxon>Arundineae</taxon>
        <taxon>Arundo</taxon>
    </lineage>
</organism>
<protein>
    <recommendedName>
        <fullName evidence="9">Glycosyltransferase 2-like domain-containing protein</fullName>
    </recommendedName>
</protein>
<sequence length="75" mass="8860">MQELVEFECKDWASKKITIKYDIRECRKGYKAEALKKGMEHSYAQQCDYVAIFDADFQPEPDFLLKTIPFLVHNP</sequence>
<evidence type="ECO:0000259" key="9">
    <source>
        <dbReference type="Pfam" id="PF00535"/>
    </source>
</evidence>
<dbReference type="Gene3D" id="3.90.550.10">
    <property type="entry name" value="Spore Coat Polysaccharide Biosynthesis Protein SpsA, Chain A"/>
    <property type="match status" value="1"/>
</dbReference>
<evidence type="ECO:0000256" key="2">
    <source>
        <dbReference type="ARBA" id="ARBA00022676"/>
    </source>
</evidence>
<proteinExistence type="predicted"/>
<evidence type="ECO:0000256" key="3">
    <source>
        <dbReference type="ARBA" id="ARBA00022679"/>
    </source>
</evidence>
<dbReference type="GO" id="GO:0000139">
    <property type="term" value="C:Golgi membrane"/>
    <property type="evidence" value="ECO:0007669"/>
    <property type="project" value="UniProtKB-SubCell"/>
</dbReference>
<evidence type="ECO:0000256" key="4">
    <source>
        <dbReference type="ARBA" id="ARBA00022692"/>
    </source>
</evidence>
<evidence type="ECO:0000256" key="7">
    <source>
        <dbReference type="ARBA" id="ARBA00023136"/>
    </source>
</evidence>